<keyword evidence="10" id="KW-0997">Cell inner membrane</keyword>
<feature type="transmembrane region" description="Helical" evidence="10">
    <location>
        <begin position="26"/>
        <end position="45"/>
    </location>
</feature>
<evidence type="ECO:0000256" key="3">
    <source>
        <dbReference type="ARBA" id="ARBA00022692"/>
    </source>
</evidence>
<keyword evidence="5 10" id="KW-0573">Peptidoglycan synthesis</keyword>
<evidence type="ECO:0000256" key="4">
    <source>
        <dbReference type="ARBA" id="ARBA00022960"/>
    </source>
</evidence>
<dbReference type="GO" id="GO:0071555">
    <property type="term" value="P:cell wall organization"/>
    <property type="evidence" value="ECO:0007669"/>
    <property type="project" value="UniProtKB-UniRule"/>
</dbReference>
<dbReference type="GO" id="GO:0008360">
    <property type="term" value="P:regulation of cell shape"/>
    <property type="evidence" value="ECO:0007669"/>
    <property type="project" value="UniProtKB-UniRule"/>
</dbReference>
<evidence type="ECO:0000256" key="1">
    <source>
        <dbReference type="ARBA" id="ARBA00004651"/>
    </source>
</evidence>
<evidence type="ECO:0000256" key="6">
    <source>
        <dbReference type="ARBA" id="ARBA00022989"/>
    </source>
</evidence>
<feature type="transmembrane region" description="Helical" evidence="10">
    <location>
        <begin position="186"/>
        <end position="209"/>
    </location>
</feature>
<dbReference type="RefSeq" id="WP_196271121.1">
    <property type="nucleotide sequence ID" value="NZ_JADQDO010000002.1"/>
</dbReference>
<feature type="transmembrane region" description="Helical" evidence="10">
    <location>
        <begin position="382"/>
        <end position="403"/>
    </location>
</feature>
<comment type="function">
    <text evidence="8 10 11">Involved in peptidoglycan biosynthesis. Transports lipid-linked peptidoglycan precursors from the inner to the outer leaflet of the cytoplasmic membrane.</text>
</comment>
<comment type="pathway">
    <text evidence="10">Cell wall biogenesis; peptidoglycan biosynthesis.</text>
</comment>
<evidence type="ECO:0000256" key="5">
    <source>
        <dbReference type="ARBA" id="ARBA00022984"/>
    </source>
</evidence>
<dbReference type="AlphaFoldDB" id="A0A931FQ63"/>
<dbReference type="InterPro" id="IPR051050">
    <property type="entry name" value="Lipid_II_flippase_MurJ/MviN"/>
</dbReference>
<protein>
    <recommendedName>
        <fullName evidence="10">Probable lipid II flippase MurJ</fullName>
    </recommendedName>
</protein>
<feature type="transmembrane region" description="Helical" evidence="10">
    <location>
        <begin position="310"/>
        <end position="329"/>
    </location>
</feature>
<keyword evidence="6 10" id="KW-1133">Transmembrane helix</keyword>
<feature type="transmembrane region" description="Helical" evidence="10">
    <location>
        <begin position="86"/>
        <end position="109"/>
    </location>
</feature>
<sequence length="507" mass="51732">MSLIRSSLLVGLGAVASRVLGFVRDILFAQALGAGPVADAFLAAFRLPNLVRRIAAEGGLNPALIPALSRLEPDESARVAGDVITVFALGLIALTGLVEVAAGLIAFVLAPGLQGDEGTLALVALYTRLSFPMVVCVTLASVGAALLNIRGRFTATALAPLAVNLGLIAAIIALENADTLPIERKAIWLAVASSLSGFVQLVLVAIALWRSDGRMMRFRLPHWSPTLKSLLLAGVPALVASGAAQLFILVGTQIASFWPSGVSWLYYADRVVQLPVGLMAALGSSVLLPELALRHRTGEANGIIAAQNRALEIALLLALPACVALGILAEPVASVLFARGAFTASDAQGTALVLMGLSLGLPFATLGKVLSQTLFARGSLRGTLLATGIGILVTIGAALPLGAAFDMTGIAIGISLGCLAHAAALSVLLKRFGLWAIDRALVTKLVQIVAATLVMSLGLVTATALIPPSGPLTLAGLCLGGLALYAAAAVLTGAVKRGDLALLAKKP</sequence>
<dbReference type="HAMAP" id="MF_02078">
    <property type="entry name" value="MurJ_MviN"/>
    <property type="match status" value="1"/>
</dbReference>
<keyword evidence="13" id="KW-1185">Reference proteome</keyword>
<dbReference type="PANTHER" id="PTHR47019">
    <property type="entry name" value="LIPID II FLIPPASE MURJ"/>
    <property type="match status" value="1"/>
</dbReference>
<dbReference type="GO" id="GO:0015648">
    <property type="term" value="F:lipid-linked peptidoglycan transporter activity"/>
    <property type="evidence" value="ECO:0007669"/>
    <property type="project" value="UniProtKB-UniRule"/>
</dbReference>
<dbReference type="Pfam" id="PF03023">
    <property type="entry name" value="MurJ"/>
    <property type="match status" value="1"/>
</dbReference>
<feature type="transmembrane region" description="Helical" evidence="10">
    <location>
        <begin position="129"/>
        <end position="149"/>
    </location>
</feature>
<keyword evidence="10 11" id="KW-0961">Cell wall biogenesis/degradation</keyword>
<evidence type="ECO:0000313" key="13">
    <source>
        <dbReference type="Proteomes" id="UP000599312"/>
    </source>
</evidence>
<proteinExistence type="inferred from homology"/>
<accession>A0A931FQ63</accession>
<dbReference type="Proteomes" id="UP000599312">
    <property type="component" value="Unassembled WGS sequence"/>
</dbReference>
<reference evidence="12" key="1">
    <citation type="submission" date="2020-11" db="EMBL/GenBank/DDBJ databases">
        <authorList>
            <person name="Kim M.K."/>
        </authorList>
    </citation>
    <scope>NUCLEOTIDE SEQUENCE</scope>
    <source>
        <strain evidence="12">BT350</strain>
    </source>
</reference>
<evidence type="ECO:0000256" key="7">
    <source>
        <dbReference type="ARBA" id="ARBA00023136"/>
    </source>
</evidence>
<gene>
    <name evidence="10 12" type="primary">murJ</name>
    <name evidence="12" type="ORF">I2H38_07135</name>
</gene>
<evidence type="ECO:0000256" key="10">
    <source>
        <dbReference type="HAMAP-Rule" id="MF_02078"/>
    </source>
</evidence>
<feature type="transmembrane region" description="Helical" evidence="10">
    <location>
        <begin position="409"/>
        <end position="429"/>
    </location>
</feature>
<dbReference type="GO" id="GO:0005886">
    <property type="term" value="C:plasma membrane"/>
    <property type="evidence" value="ECO:0007669"/>
    <property type="project" value="UniProtKB-SubCell"/>
</dbReference>
<evidence type="ECO:0000313" key="12">
    <source>
        <dbReference type="EMBL" id="MBF9233153.1"/>
    </source>
</evidence>
<name>A0A931FQ63_9HYPH</name>
<dbReference type="PRINTS" id="PR01806">
    <property type="entry name" value="VIRFACTRMVIN"/>
</dbReference>
<evidence type="ECO:0000256" key="9">
    <source>
        <dbReference type="ARBA" id="ARBA00061532"/>
    </source>
</evidence>
<dbReference type="PIRSF" id="PIRSF002869">
    <property type="entry name" value="MviN"/>
    <property type="match status" value="1"/>
</dbReference>
<feature type="transmembrane region" description="Helical" evidence="10">
    <location>
        <begin position="271"/>
        <end position="289"/>
    </location>
</feature>
<dbReference type="CDD" id="cd13123">
    <property type="entry name" value="MATE_MurJ_like"/>
    <property type="match status" value="1"/>
</dbReference>
<keyword evidence="10 11" id="KW-0813">Transport</keyword>
<evidence type="ECO:0000256" key="2">
    <source>
        <dbReference type="ARBA" id="ARBA00022475"/>
    </source>
</evidence>
<feature type="transmembrane region" description="Helical" evidence="10">
    <location>
        <begin position="441"/>
        <end position="466"/>
    </location>
</feature>
<dbReference type="GO" id="GO:0009252">
    <property type="term" value="P:peptidoglycan biosynthetic process"/>
    <property type="evidence" value="ECO:0007669"/>
    <property type="project" value="UniProtKB-UniRule"/>
</dbReference>
<comment type="similarity">
    <text evidence="9 10 11">Belongs to the MurJ/MviN family.</text>
</comment>
<feature type="transmembrane region" description="Helical" evidence="10">
    <location>
        <begin position="230"/>
        <end position="251"/>
    </location>
</feature>
<evidence type="ECO:0000256" key="11">
    <source>
        <dbReference type="PIRNR" id="PIRNR002869"/>
    </source>
</evidence>
<comment type="caution">
    <text evidence="12">The sequence shown here is derived from an EMBL/GenBank/DDBJ whole genome shotgun (WGS) entry which is preliminary data.</text>
</comment>
<evidence type="ECO:0000256" key="8">
    <source>
        <dbReference type="ARBA" id="ARBA00060041"/>
    </source>
</evidence>
<dbReference type="InterPro" id="IPR004268">
    <property type="entry name" value="MurJ"/>
</dbReference>
<feature type="transmembrane region" description="Helical" evidence="10">
    <location>
        <begin position="349"/>
        <end position="370"/>
    </location>
</feature>
<keyword evidence="3 10" id="KW-0812">Transmembrane</keyword>
<organism evidence="12 13">
    <name type="scientific">Microvirga alba</name>
    <dbReference type="NCBI Taxonomy" id="2791025"/>
    <lineage>
        <taxon>Bacteria</taxon>
        <taxon>Pseudomonadati</taxon>
        <taxon>Pseudomonadota</taxon>
        <taxon>Alphaproteobacteria</taxon>
        <taxon>Hyphomicrobiales</taxon>
        <taxon>Methylobacteriaceae</taxon>
        <taxon>Microvirga</taxon>
    </lineage>
</organism>
<dbReference type="EMBL" id="JADQDO010000002">
    <property type="protein sequence ID" value="MBF9233153.1"/>
    <property type="molecule type" value="Genomic_DNA"/>
</dbReference>
<dbReference type="GO" id="GO:0034204">
    <property type="term" value="P:lipid translocation"/>
    <property type="evidence" value="ECO:0007669"/>
    <property type="project" value="TreeGrafter"/>
</dbReference>
<feature type="transmembrane region" description="Helical" evidence="10">
    <location>
        <begin position="156"/>
        <end position="174"/>
    </location>
</feature>
<keyword evidence="2 10" id="KW-1003">Cell membrane</keyword>
<dbReference type="PANTHER" id="PTHR47019:SF1">
    <property type="entry name" value="LIPID II FLIPPASE MURJ"/>
    <property type="match status" value="1"/>
</dbReference>
<comment type="subcellular location">
    <subcellularLocation>
        <location evidence="10">Cell inner membrane</location>
        <topology evidence="10">Multi-pass membrane protein</topology>
    </subcellularLocation>
    <subcellularLocation>
        <location evidence="1">Cell membrane</location>
        <topology evidence="1">Multi-pass membrane protein</topology>
    </subcellularLocation>
</comment>
<keyword evidence="7 10" id="KW-0472">Membrane</keyword>
<feature type="transmembrane region" description="Helical" evidence="10">
    <location>
        <begin position="472"/>
        <end position="495"/>
    </location>
</feature>
<keyword evidence="4 10" id="KW-0133">Cell shape</keyword>
<dbReference type="NCBIfam" id="TIGR01695">
    <property type="entry name" value="murJ_mviN"/>
    <property type="match status" value="1"/>
</dbReference>